<dbReference type="AlphaFoldDB" id="A0A1H6VCB9"/>
<evidence type="ECO:0000256" key="2">
    <source>
        <dbReference type="SAM" id="Phobius"/>
    </source>
</evidence>
<sequence length="90" mass="10690">MTSYRRAKRIFIARLILIDVCVITFIVAHHRAVSAGLSTGTPMTTSPRLAAQLDWMQQGEFRPERFQGEQRKEYEDERRQIERQWDNQPR</sequence>
<evidence type="ECO:0000256" key="1">
    <source>
        <dbReference type="SAM" id="MobiDB-lite"/>
    </source>
</evidence>
<keyword evidence="2" id="KW-0812">Transmembrane</keyword>
<evidence type="ECO:0000313" key="3">
    <source>
        <dbReference type="EMBL" id="SEI98270.1"/>
    </source>
</evidence>
<reference evidence="3 4" key="1">
    <citation type="submission" date="2016-10" db="EMBL/GenBank/DDBJ databases">
        <authorList>
            <person name="de Groot N.N."/>
        </authorList>
    </citation>
    <scope>NUCLEOTIDE SEQUENCE [LARGE SCALE GENOMIC DNA]</scope>
    <source>
        <strain evidence="3 4">DSM 1041</strain>
    </source>
</reference>
<keyword evidence="2" id="KW-0472">Membrane</keyword>
<evidence type="ECO:0000313" key="4">
    <source>
        <dbReference type="Proteomes" id="UP000199005"/>
    </source>
</evidence>
<accession>A0A1H6VCB9</accession>
<name>A0A1H6VCB9_9GAMM</name>
<gene>
    <name evidence="3" type="ORF">SAMN04244579_02683</name>
</gene>
<proteinExistence type="predicted"/>
<keyword evidence="2" id="KW-1133">Transmembrane helix</keyword>
<dbReference type="RefSeq" id="WP_090900149.1">
    <property type="nucleotide sequence ID" value="NZ_FNYO01000030.1"/>
</dbReference>
<feature type="transmembrane region" description="Helical" evidence="2">
    <location>
        <begin position="12"/>
        <end position="33"/>
    </location>
</feature>
<dbReference type="EMBL" id="FNYO01000030">
    <property type="protein sequence ID" value="SEI98270.1"/>
    <property type="molecule type" value="Genomic_DNA"/>
</dbReference>
<organism evidence="3 4">
    <name type="scientific">Azotobacter beijerinckii</name>
    <dbReference type="NCBI Taxonomy" id="170623"/>
    <lineage>
        <taxon>Bacteria</taxon>
        <taxon>Pseudomonadati</taxon>
        <taxon>Pseudomonadota</taxon>
        <taxon>Gammaproteobacteria</taxon>
        <taxon>Pseudomonadales</taxon>
        <taxon>Pseudomonadaceae</taxon>
        <taxon>Azotobacter</taxon>
    </lineage>
</organism>
<protein>
    <submittedName>
        <fullName evidence="3">Uncharacterized protein</fullName>
    </submittedName>
</protein>
<dbReference type="Proteomes" id="UP000199005">
    <property type="component" value="Unassembled WGS sequence"/>
</dbReference>
<dbReference type="STRING" id="170623.SAMN04244579_02683"/>
<feature type="region of interest" description="Disordered" evidence="1">
    <location>
        <begin position="65"/>
        <end position="90"/>
    </location>
</feature>